<dbReference type="RefSeq" id="WP_146654659.1">
    <property type="nucleotide sequence ID" value="NZ_CP012333.1"/>
</dbReference>
<evidence type="ECO:0000313" key="3">
    <source>
        <dbReference type="Proteomes" id="UP000064967"/>
    </source>
</evidence>
<sequence length="253" mass="26194">MKEQGLPPRLSEASSDSRLAKALRIAKDYEPPKARLQDALSKFEASRGSDPTSGATQTASGGWRLFSAKTGLVVAVALAVGAARVMHASNTPASAPPVEARTPAPAASASLEVSEPSSPPQPTMSVDDLPAAPAADAKSGAASTKTARTGTAGAANPESAASFDDELELVERARTALASGDTSACLDVLDRYARVIRGGVFEREVAVMRIEALMARGERARAKALGEKFLATTPNSPYTDRVRSFVTKASTSP</sequence>
<feature type="compositionally biased region" description="Low complexity" evidence="1">
    <location>
        <begin position="130"/>
        <end position="155"/>
    </location>
</feature>
<organism evidence="2 3">
    <name type="scientific">Labilithrix luteola</name>
    <dbReference type="NCBI Taxonomy" id="1391654"/>
    <lineage>
        <taxon>Bacteria</taxon>
        <taxon>Pseudomonadati</taxon>
        <taxon>Myxococcota</taxon>
        <taxon>Polyangia</taxon>
        <taxon>Polyangiales</taxon>
        <taxon>Labilitrichaceae</taxon>
        <taxon>Labilithrix</taxon>
    </lineage>
</organism>
<proteinExistence type="predicted"/>
<evidence type="ECO:0000313" key="2">
    <source>
        <dbReference type="EMBL" id="AKV03980.1"/>
    </source>
</evidence>
<dbReference type="AlphaFoldDB" id="A0A0K1QEW9"/>
<dbReference type="EMBL" id="CP012333">
    <property type="protein sequence ID" value="AKV03980.1"/>
    <property type="molecule type" value="Genomic_DNA"/>
</dbReference>
<dbReference type="Proteomes" id="UP000064967">
    <property type="component" value="Chromosome"/>
</dbReference>
<reference evidence="2 3" key="1">
    <citation type="submission" date="2015-08" db="EMBL/GenBank/DDBJ databases">
        <authorList>
            <person name="Babu N.S."/>
            <person name="Beckwith C.J."/>
            <person name="Beseler K.G."/>
            <person name="Brison A."/>
            <person name="Carone J.V."/>
            <person name="Caskin T.P."/>
            <person name="Diamond M."/>
            <person name="Durham M.E."/>
            <person name="Foxe J.M."/>
            <person name="Go M."/>
            <person name="Henderson B.A."/>
            <person name="Jones I.B."/>
            <person name="McGettigan J.A."/>
            <person name="Micheletti S.J."/>
            <person name="Nasrallah M.E."/>
            <person name="Ortiz D."/>
            <person name="Piller C.R."/>
            <person name="Privatt S.R."/>
            <person name="Schneider S.L."/>
            <person name="Sharp S."/>
            <person name="Smith T.C."/>
            <person name="Stanton J.D."/>
            <person name="Ullery H.E."/>
            <person name="Wilson R.J."/>
            <person name="Serrano M.G."/>
            <person name="Buck G."/>
            <person name="Lee V."/>
            <person name="Wang Y."/>
            <person name="Carvalho R."/>
            <person name="Voegtly L."/>
            <person name="Shi R."/>
            <person name="Duckworth R."/>
            <person name="Johnson A."/>
            <person name="Loviza R."/>
            <person name="Walstead R."/>
            <person name="Shah Z."/>
            <person name="Kiflezghi M."/>
            <person name="Wade K."/>
            <person name="Ball S.L."/>
            <person name="Bradley K.W."/>
            <person name="Asai D.J."/>
            <person name="Bowman C.A."/>
            <person name="Russell D.A."/>
            <person name="Pope W.H."/>
            <person name="Jacobs-Sera D."/>
            <person name="Hendrix R.W."/>
            <person name="Hatfull G.F."/>
        </authorList>
    </citation>
    <scope>NUCLEOTIDE SEQUENCE [LARGE SCALE GENOMIC DNA]</scope>
    <source>
        <strain evidence="2 3">DSM 27648</strain>
    </source>
</reference>
<protein>
    <submittedName>
        <fullName evidence="2">Uncharacterized protein</fullName>
    </submittedName>
</protein>
<dbReference type="STRING" id="1391654.AKJ09_10643"/>
<dbReference type="OrthoDB" id="5526694at2"/>
<name>A0A0K1QEW9_9BACT</name>
<feature type="region of interest" description="Disordered" evidence="1">
    <location>
        <begin position="38"/>
        <end position="62"/>
    </location>
</feature>
<dbReference type="KEGG" id="llu:AKJ09_10643"/>
<feature type="compositionally biased region" description="Polar residues" evidence="1">
    <location>
        <begin position="49"/>
        <end position="60"/>
    </location>
</feature>
<keyword evidence="3" id="KW-1185">Reference proteome</keyword>
<gene>
    <name evidence="2" type="ORF">AKJ09_10643</name>
</gene>
<accession>A0A0K1QEW9</accession>
<feature type="region of interest" description="Disordered" evidence="1">
    <location>
        <begin position="90"/>
        <end position="160"/>
    </location>
</feature>
<evidence type="ECO:0000256" key="1">
    <source>
        <dbReference type="SAM" id="MobiDB-lite"/>
    </source>
</evidence>